<dbReference type="GO" id="GO:0032259">
    <property type="term" value="P:methylation"/>
    <property type="evidence" value="ECO:0007669"/>
    <property type="project" value="UniProtKB-KW"/>
</dbReference>
<dbReference type="CDD" id="cd02440">
    <property type="entry name" value="AdoMet_MTases"/>
    <property type="match status" value="1"/>
</dbReference>
<dbReference type="InterPro" id="IPR029063">
    <property type="entry name" value="SAM-dependent_MTases_sf"/>
</dbReference>
<comment type="caution">
    <text evidence="5">The sequence shown here is derived from an EMBL/GenBank/DDBJ whole genome shotgun (WGS) entry which is preliminary data.</text>
</comment>
<evidence type="ECO:0000313" key="5">
    <source>
        <dbReference type="EMBL" id="OZI60629.1"/>
    </source>
</evidence>
<reference evidence="6" key="1">
    <citation type="submission" date="2017-05" db="EMBL/GenBank/DDBJ databases">
        <title>Complete and WGS of Bordetella genogroups.</title>
        <authorList>
            <person name="Spilker T."/>
            <person name="Lipuma J."/>
        </authorList>
    </citation>
    <scope>NUCLEOTIDE SEQUENCE [LARGE SCALE GENOMIC DNA]</scope>
    <source>
        <strain evidence="6">AU8856</strain>
    </source>
</reference>
<proteinExistence type="predicted"/>
<accession>A0A261UFC0</accession>
<dbReference type="Pfam" id="PF13649">
    <property type="entry name" value="Methyltransf_25"/>
    <property type="match status" value="1"/>
</dbReference>
<protein>
    <recommendedName>
        <fullName evidence="4">Methyltransferase domain-containing protein</fullName>
    </recommendedName>
</protein>
<evidence type="ECO:0000256" key="1">
    <source>
        <dbReference type="ARBA" id="ARBA00022603"/>
    </source>
</evidence>
<dbReference type="PANTHER" id="PTHR43464:SF19">
    <property type="entry name" value="UBIQUINONE BIOSYNTHESIS O-METHYLTRANSFERASE, MITOCHONDRIAL"/>
    <property type="match status" value="1"/>
</dbReference>
<dbReference type="PANTHER" id="PTHR43464">
    <property type="entry name" value="METHYLTRANSFERASE"/>
    <property type="match status" value="1"/>
</dbReference>
<name>A0A261UFC0_9BORD</name>
<dbReference type="Gene3D" id="3.40.50.150">
    <property type="entry name" value="Vaccinia Virus protein VP39"/>
    <property type="match status" value="1"/>
</dbReference>
<keyword evidence="2" id="KW-0808">Transferase</keyword>
<keyword evidence="3" id="KW-0949">S-adenosyl-L-methionine</keyword>
<keyword evidence="6" id="KW-1185">Reference proteome</keyword>
<dbReference type="AlphaFoldDB" id="A0A261UFC0"/>
<dbReference type="OrthoDB" id="116799at2"/>
<organism evidence="5 6">
    <name type="scientific">Bordetella genomosp. 11</name>
    <dbReference type="NCBI Taxonomy" id="1416808"/>
    <lineage>
        <taxon>Bacteria</taxon>
        <taxon>Pseudomonadati</taxon>
        <taxon>Pseudomonadota</taxon>
        <taxon>Betaproteobacteria</taxon>
        <taxon>Burkholderiales</taxon>
        <taxon>Alcaligenaceae</taxon>
        <taxon>Bordetella</taxon>
    </lineage>
</organism>
<dbReference type="GO" id="GO:0008168">
    <property type="term" value="F:methyltransferase activity"/>
    <property type="evidence" value="ECO:0007669"/>
    <property type="project" value="UniProtKB-KW"/>
</dbReference>
<evidence type="ECO:0000256" key="2">
    <source>
        <dbReference type="ARBA" id="ARBA00022679"/>
    </source>
</evidence>
<evidence type="ECO:0000259" key="4">
    <source>
        <dbReference type="Pfam" id="PF13649"/>
    </source>
</evidence>
<sequence length="229" mass="25669">MLSYAVGGRLVHWQAAGVDTDHAAKGGSPLRGDIPMNRFDTLYRQCADPWQVRASWYEQRKRAVLLAALPRQHYGRILELGCGNGEMTRGLASRCDALVAIDGSETAIALCALALRQEGIAHVRTHVAQLPDEWPLRPDESCELVVVSELAYYIPDAGLAAFLQRCHDALAPGGEWVMCHYTKDFDDREQPTSELHARVDDVGELTRVIAYRDERFQLDIWRKPNKETA</sequence>
<evidence type="ECO:0000256" key="3">
    <source>
        <dbReference type="ARBA" id="ARBA00022691"/>
    </source>
</evidence>
<dbReference type="InterPro" id="IPR041698">
    <property type="entry name" value="Methyltransf_25"/>
</dbReference>
<gene>
    <name evidence="5" type="ORF">CAL28_14620</name>
</gene>
<dbReference type="EMBL" id="NEVS01000004">
    <property type="protein sequence ID" value="OZI60629.1"/>
    <property type="molecule type" value="Genomic_DNA"/>
</dbReference>
<dbReference type="Proteomes" id="UP000215767">
    <property type="component" value="Unassembled WGS sequence"/>
</dbReference>
<feature type="domain" description="Methyltransferase" evidence="4">
    <location>
        <begin position="77"/>
        <end position="174"/>
    </location>
</feature>
<evidence type="ECO:0000313" key="6">
    <source>
        <dbReference type="Proteomes" id="UP000215767"/>
    </source>
</evidence>
<keyword evidence="1" id="KW-0489">Methyltransferase</keyword>
<dbReference type="SUPFAM" id="SSF53335">
    <property type="entry name" value="S-adenosyl-L-methionine-dependent methyltransferases"/>
    <property type="match status" value="1"/>
</dbReference>